<feature type="non-terminal residue" evidence="2">
    <location>
        <position position="1"/>
    </location>
</feature>
<comment type="caution">
    <text evidence="2">The sequence shown here is derived from an EMBL/GenBank/DDBJ whole genome shotgun (WGS) entry which is preliminary data.</text>
</comment>
<reference evidence="2 3" key="1">
    <citation type="journal article" date="2018" name="Front. Plant Sci.">
        <title>Red Clover (Trifolium pratense) and Zigzag Clover (T. medium) - A Picture of Genomic Similarities and Differences.</title>
        <authorList>
            <person name="Dluhosova J."/>
            <person name="Istvanek J."/>
            <person name="Nedelnik J."/>
            <person name="Repkova J."/>
        </authorList>
    </citation>
    <scope>NUCLEOTIDE SEQUENCE [LARGE SCALE GENOMIC DNA]</scope>
    <source>
        <strain evidence="3">cv. 10/8</strain>
        <tissue evidence="2">Leaf</tissue>
    </source>
</reference>
<feature type="region of interest" description="Disordered" evidence="1">
    <location>
        <begin position="1"/>
        <end position="37"/>
    </location>
</feature>
<dbReference type="EMBL" id="LXQA010617057">
    <property type="protein sequence ID" value="MCI62329.1"/>
    <property type="molecule type" value="Genomic_DNA"/>
</dbReference>
<protein>
    <submittedName>
        <fullName evidence="2">Uncharacterized protein</fullName>
    </submittedName>
</protein>
<dbReference type="AlphaFoldDB" id="A0A392TMD0"/>
<sequence length="87" mass="9620">TVITPARNNQEEIPANNAGDPRDGEEASPFTDDEDEVQEITERLLGKRPQFTQEKPVGKTQPIAPSSNADITEVLAALRHTNELLQR</sequence>
<feature type="non-terminal residue" evidence="2">
    <location>
        <position position="87"/>
    </location>
</feature>
<dbReference type="Proteomes" id="UP000265520">
    <property type="component" value="Unassembled WGS sequence"/>
</dbReference>
<evidence type="ECO:0000256" key="1">
    <source>
        <dbReference type="SAM" id="MobiDB-lite"/>
    </source>
</evidence>
<proteinExistence type="predicted"/>
<evidence type="ECO:0000313" key="3">
    <source>
        <dbReference type="Proteomes" id="UP000265520"/>
    </source>
</evidence>
<keyword evidence="3" id="KW-1185">Reference proteome</keyword>
<accession>A0A392TMD0</accession>
<organism evidence="2 3">
    <name type="scientific">Trifolium medium</name>
    <dbReference type="NCBI Taxonomy" id="97028"/>
    <lineage>
        <taxon>Eukaryota</taxon>
        <taxon>Viridiplantae</taxon>
        <taxon>Streptophyta</taxon>
        <taxon>Embryophyta</taxon>
        <taxon>Tracheophyta</taxon>
        <taxon>Spermatophyta</taxon>
        <taxon>Magnoliopsida</taxon>
        <taxon>eudicotyledons</taxon>
        <taxon>Gunneridae</taxon>
        <taxon>Pentapetalae</taxon>
        <taxon>rosids</taxon>
        <taxon>fabids</taxon>
        <taxon>Fabales</taxon>
        <taxon>Fabaceae</taxon>
        <taxon>Papilionoideae</taxon>
        <taxon>50 kb inversion clade</taxon>
        <taxon>NPAAA clade</taxon>
        <taxon>Hologalegina</taxon>
        <taxon>IRL clade</taxon>
        <taxon>Trifolieae</taxon>
        <taxon>Trifolium</taxon>
    </lineage>
</organism>
<evidence type="ECO:0000313" key="2">
    <source>
        <dbReference type="EMBL" id="MCI62329.1"/>
    </source>
</evidence>
<name>A0A392TMD0_9FABA</name>
<feature type="region of interest" description="Disordered" evidence="1">
    <location>
        <begin position="47"/>
        <end position="66"/>
    </location>
</feature>